<accession>A0A1F5T0D5</accession>
<comment type="caution">
    <text evidence="8">The sequence shown here is derived from an EMBL/GenBank/DDBJ whole genome shotgun (WGS) entry which is preliminary data.</text>
</comment>
<dbReference type="GO" id="GO:0002938">
    <property type="term" value="P:tRNA guanine ribose methylation"/>
    <property type="evidence" value="ECO:0007669"/>
    <property type="project" value="TreeGrafter"/>
</dbReference>
<dbReference type="PANTHER" id="PTHR43453">
    <property type="entry name" value="RRNA METHYLASE-LIKE"/>
    <property type="match status" value="1"/>
</dbReference>
<dbReference type="EMBL" id="MFGJ01000006">
    <property type="protein sequence ID" value="OGF32410.1"/>
    <property type="molecule type" value="Genomic_DNA"/>
</dbReference>
<dbReference type="GO" id="GO:0000049">
    <property type="term" value="F:tRNA binding"/>
    <property type="evidence" value="ECO:0007669"/>
    <property type="project" value="UniProtKB-KW"/>
</dbReference>
<keyword evidence="3" id="KW-0808">Transferase</keyword>
<feature type="domain" description="tRNA/rRNA methyltransferase SpoU type" evidence="7">
    <location>
        <begin position="16"/>
        <end position="160"/>
    </location>
</feature>
<name>A0A1F5T0D5_9BACT</name>
<evidence type="ECO:0000313" key="9">
    <source>
        <dbReference type="Proteomes" id="UP000179001"/>
    </source>
</evidence>
<dbReference type="STRING" id="1798002.A2478_03765"/>
<dbReference type="GO" id="GO:0008173">
    <property type="term" value="F:RNA methyltransferase activity"/>
    <property type="evidence" value="ECO:0007669"/>
    <property type="project" value="InterPro"/>
</dbReference>
<evidence type="ECO:0000313" key="8">
    <source>
        <dbReference type="EMBL" id="OGF32410.1"/>
    </source>
</evidence>
<evidence type="ECO:0000256" key="6">
    <source>
        <dbReference type="ARBA" id="ARBA00022884"/>
    </source>
</evidence>
<evidence type="ECO:0000259" key="7">
    <source>
        <dbReference type="Pfam" id="PF00588"/>
    </source>
</evidence>
<dbReference type="AlphaFoldDB" id="A0A1F5T0D5"/>
<dbReference type="InterPro" id="IPR029026">
    <property type="entry name" value="tRNA_m1G_MTases_N"/>
</dbReference>
<keyword evidence="2" id="KW-0489">Methyltransferase</keyword>
<reference evidence="8 9" key="1">
    <citation type="journal article" date="2016" name="Nat. Commun.">
        <title>Thousands of microbial genomes shed light on interconnected biogeochemical processes in an aquifer system.</title>
        <authorList>
            <person name="Anantharaman K."/>
            <person name="Brown C.T."/>
            <person name="Hug L.A."/>
            <person name="Sharon I."/>
            <person name="Castelle C.J."/>
            <person name="Probst A.J."/>
            <person name="Thomas B.C."/>
            <person name="Singh A."/>
            <person name="Wilkins M.J."/>
            <person name="Karaoz U."/>
            <person name="Brodie E.L."/>
            <person name="Williams K.H."/>
            <person name="Hubbard S.S."/>
            <person name="Banfield J.F."/>
        </authorList>
    </citation>
    <scope>NUCLEOTIDE SEQUENCE [LARGE SCALE GENOMIC DNA]</scope>
</reference>
<dbReference type="Gene3D" id="3.40.1280.10">
    <property type="match status" value="1"/>
</dbReference>
<dbReference type="PANTHER" id="PTHR43453:SF1">
    <property type="entry name" value="TRNA_RRNA METHYLTRANSFERASE SPOU TYPE DOMAIN-CONTAINING PROTEIN"/>
    <property type="match status" value="1"/>
</dbReference>
<protein>
    <recommendedName>
        <fullName evidence="7">tRNA/rRNA methyltransferase SpoU type domain-containing protein</fullName>
    </recommendedName>
</protein>
<evidence type="ECO:0000256" key="1">
    <source>
        <dbReference type="ARBA" id="ARBA00022555"/>
    </source>
</evidence>
<dbReference type="SUPFAM" id="SSF75217">
    <property type="entry name" value="alpha/beta knot"/>
    <property type="match status" value="1"/>
</dbReference>
<dbReference type="InterPro" id="IPR001537">
    <property type="entry name" value="SpoU_MeTrfase"/>
</dbReference>
<evidence type="ECO:0000256" key="2">
    <source>
        <dbReference type="ARBA" id="ARBA00022603"/>
    </source>
</evidence>
<proteinExistence type="predicted"/>
<organism evidence="8 9">
    <name type="scientific">Candidatus Falkowbacteria bacterium RIFOXYC2_FULL_36_12</name>
    <dbReference type="NCBI Taxonomy" id="1798002"/>
    <lineage>
        <taxon>Bacteria</taxon>
        <taxon>Candidatus Falkowiibacteriota</taxon>
    </lineage>
</organism>
<dbReference type="Pfam" id="PF00588">
    <property type="entry name" value="SpoU_methylase"/>
    <property type="match status" value="1"/>
</dbReference>
<keyword evidence="1" id="KW-0820">tRNA-binding</keyword>
<evidence type="ECO:0000256" key="3">
    <source>
        <dbReference type="ARBA" id="ARBA00022679"/>
    </source>
</evidence>
<dbReference type="Proteomes" id="UP000179001">
    <property type="component" value="Unassembled WGS sequence"/>
</dbReference>
<keyword evidence="5" id="KW-0819">tRNA processing</keyword>
<dbReference type="InterPro" id="IPR033671">
    <property type="entry name" value="TrmH"/>
</dbReference>
<evidence type="ECO:0000256" key="5">
    <source>
        <dbReference type="ARBA" id="ARBA00022694"/>
    </source>
</evidence>
<dbReference type="InterPro" id="IPR029028">
    <property type="entry name" value="Alpha/beta_knot_MTases"/>
</dbReference>
<keyword evidence="4" id="KW-0949">S-adenosyl-L-methionine</keyword>
<evidence type="ECO:0000256" key="4">
    <source>
        <dbReference type="ARBA" id="ARBA00022691"/>
    </source>
</evidence>
<sequence>MINLPKTFACVNNMKLSIILPNIRSLYNIGSIFRTSDAVGVEKIYLTGYSGRPDKNLQIAKTALGAEQSVPWEYCFHTWKIIEKLKQQNYEIIALEQSKSSIDYRKFKLGKTDKIALIVGNEVNGLSEKILNRVDRTVHLPMSGKKESLNVSVAFGIIAYYLKFKYK</sequence>
<keyword evidence="6" id="KW-0694">RNA-binding</keyword>
<gene>
    <name evidence="8" type="ORF">A2478_03765</name>
</gene>